<dbReference type="InterPro" id="IPR018201">
    <property type="entry name" value="Ketoacyl_synth_AS"/>
</dbReference>
<feature type="domain" description="Carrier" evidence="7">
    <location>
        <begin position="1835"/>
        <end position="1910"/>
    </location>
</feature>
<dbReference type="InterPro" id="IPR050091">
    <property type="entry name" value="PKS_NRPS_Biosynth_Enz"/>
</dbReference>
<dbReference type="Gene3D" id="3.10.129.110">
    <property type="entry name" value="Polyketide synthase dehydratase"/>
    <property type="match status" value="1"/>
</dbReference>
<name>S0FVU9_RUMCE</name>
<dbReference type="InterPro" id="IPR036736">
    <property type="entry name" value="ACP-like_sf"/>
</dbReference>
<feature type="active site" description="Proton donor; for dehydratase activity" evidence="6">
    <location>
        <position position="1212"/>
    </location>
</feature>
<feature type="active site" description="Proton acceptor; for dehydratase activity" evidence="6">
    <location>
        <position position="1042"/>
    </location>
</feature>
<dbReference type="InterPro" id="IPR049551">
    <property type="entry name" value="PKS_DH_C"/>
</dbReference>
<evidence type="ECO:0000256" key="4">
    <source>
        <dbReference type="ARBA" id="ARBA00022553"/>
    </source>
</evidence>
<dbReference type="PANTHER" id="PTHR43775">
    <property type="entry name" value="FATTY ACID SYNTHASE"/>
    <property type="match status" value="1"/>
</dbReference>
<reference evidence="10 11" key="1">
    <citation type="journal article" date="2013" name="Genome Announc.">
        <title>Draft Genome Sequence of the Cellulolytic, Mesophilic, Anaerobic Bacterium Clostridium termitidis Strain CT1112 (DSM 5398).</title>
        <authorList>
            <person name="Lal S."/>
            <person name="Ramachandran U."/>
            <person name="Zhang X."/>
            <person name="Munir R."/>
            <person name="Sparling R."/>
            <person name="Levin D.B."/>
        </authorList>
    </citation>
    <scope>NUCLEOTIDE SEQUENCE [LARGE SCALE GENOMIC DNA]</scope>
    <source>
        <strain evidence="10 11">CT1112</strain>
    </source>
</reference>
<dbReference type="SMART" id="SM00826">
    <property type="entry name" value="PKS_DH"/>
    <property type="match status" value="1"/>
</dbReference>
<dbReference type="InterPro" id="IPR036291">
    <property type="entry name" value="NAD(P)-bd_dom_sf"/>
</dbReference>
<dbReference type="InterPro" id="IPR016036">
    <property type="entry name" value="Malonyl_transacylase_ACP-bd"/>
</dbReference>
<evidence type="ECO:0000256" key="2">
    <source>
        <dbReference type="ARBA" id="ARBA00004789"/>
    </source>
</evidence>
<keyword evidence="11" id="KW-1185">Reference proteome</keyword>
<dbReference type="GO" id="GO:0031177">
    <property type="term" value="F:phosphopantetheine binding"/>
    <property type="evidence" value="ECO:0007669"/>
    <property type="project" value="InterPro"/>
</dbReference>
<feature type="domain" description="Carrier" evidence="7">
    <location>
        <begin position="7"/>
        <end position="82"/>
    </location>
</feature>
<dbReference type="InterPro" id="IPR049900">
    <property type="entry name" value="PKS_mFAS_DH"/>
</dbReference>
<dbReference type="CDD" id="cd08955">
    <property type="entry name" value="KR_2_FAS_SDR_x"/>
    <property type="match status" value="1"/>
</dbReference>
<dbReference type="Pfam" id="PF02801">
    <property type="entry name" value="Ketoacyl-synt_C"/>
    <property type="match status" value="1"/>
</dbReference>
<dbReference type="GO" id="GO:0004315">
    <property type="term" value="F:3-oxoacyl-[acyl-carrier-protein] synthase activity"/>
    <property type="evidence" value="ECO:0007669"/>
    <property type="project" value="InterPro"/>
</dbReference>
<accession>S0FVU9</accession>
<evidence type="ECO:0000259" key="7">
    <source>
        <dbReference type="PROSITE" id="PS50075"/>
    </source>
</evidence>
<dbReference type="InterPro" id="IPR042104">
    <property type="entry name" value="PKS_dehydratase_sf"/>
</dbReference>
<dbReference type="PROSITE" id="PS50075">
    <property type="entry name" value="CARRIER"/>
    <property type="match status" value="2"/>
</dbReference>
<dbReference type="SUPFAM" id="SSF47336">
    <property type="entry name" value="ACP-like"/>
    <property type="match status" value="2"/>
</dbReference>
<dbReference type="SMART" id="SM00827">
    <property type="entry name" value="PKS_AT"/>
    <property type="match status" value="1"/>
</dbReference>
<comment type="caution">
    <text evidence="10">The sequence shown here is derived from an EMBL/GenBank/DDBJ whole genome shotgun (WGS) entry which is preliminary data.</text>
</comment>
<keyword evidence="3" id="KW-0596">Phosphopantetheine</keyword>
<dbReference type="GO" id="GO:0005737">
    <property type="term" value="C:cytoplasm"/>
    <property type="evidence" value="ECO:0007669"/>
    <property type="project" value="TreeGrafter"/>
</dbReference>
<gene>
    <name evidence="10" type="ORF">CTER_1425</name>
</gene>
<dbReference type="Pfam" id="PF00550">
    <property type="entry name" value="PP-binding"/>
    <property type="match status" value="2"/>
</dbReference>
<dbReference type="Gene3D" id="3.40.50.720">
    <property type="entry name" value="NAD(P)-binding Rossmann-like Domain"/>
    <property type="match status" value="1"/>
</dbReference>
<evidence type="ECO:0000256" key="1">
    <source>
        <dbReference type="ARBA" id="ARBA00003299"/>
    </source>
</evidence>
<comment type="pathway">
    <text evidence="2">Antibiotic biosynthesis; bacillaene biosynthesis.</text>
</comment>
<dbReference type="GO" id="GO:0006633">
    <property type="term" value="P:fatty acid biosynthetic process"/>
    <property type="evidence" value="ECO:0007669"/>
    <property type="project" value="InterPro"/>
</dbReference>
<dbReference type="SUPFAM" id="SSF52151">
    <property type="entry name" value="FabD/lysophospholipase-like"/>
    <property type="match status" value="1"/>
</dbReference>
<dbReference type="Pfam" id="PF16197">
    <property type="entry name" value="KAsynt_C_assoc"/>
    <property type="match status" value="1"/>
</dbReference>
<dbReference type="Proteomes" id="UP000014155">
    <property type="component" value="Unassembled WGS sequence"/>
</dbReference>
<dbReference type="InterPro" id="IPR014031">
    <property type="entry name" value="Ketoacyl_synth_C"/>
</dbReference>
<dbReference type="Pfam" id="PF00698">
    <property type="entry name" value="Acyl_transf_1"/>
    <property type="match status" value="1"/>
</dbReference>
<evidence type="ECO:0000259" key="9">
    <source>
        <dbReference type="PROSITE" id="PS52019"/>
    </source>
</evidence>
<protein>
    <submittedName>
        <fullName evidence="10">Polyketide synthase</fullName>
    </submittedName>
</protein>
<proteinExistence type="predicted"/>
<evidence type="ECO:0000313" key="10">
    <source>
        <dbReference type="EMBL" id="EMS72693.1"/>
    </source>
</evidence>
<dbReference type="SMART" id="SM01294">
    <property type="entry name" value="PKS_PP_betabranch"/>
    <property type="match status" value="1"/>
</dbReference>
<dbReference type="InterPro" id="IPR032821">
    <property type="entry name" value="PKS_assoc"/>
</dbReference>
<dbReference type="InterPro" id="IPR016039">
    <property type="entry name" value="Thiolase-like"/>
</dbReference>
<dbReference type="GO" id="GO:0004312">
    <property type="term" value="F:fatty acid synthase activity"/>
    <property type="evidence" value="ECO:0007669"/>
    <property type="project" value="TreeGrafter"/>
</dbReference>
<dbReference type="SMART" id="SM00825">
    <property type="entry name" value="PKS_KS"/>
    <property type="match status" value="1"/>
</dbReference>
<feature type="domain" description="Ketosynthase family 3 (KS3)" evidence="8">
    <location>
        <begin position="105"/>
        <end position="533"/>
    </location>
</feature>
<dbReference type="PATRIC" id="fig|1195236.3.peg.1743"/>
<evidence type="ECO:0000259" key="8">
    <source>
        <dbReference type="PROSITE" id="PS52004"/>
    </source>
</evidence>
<dbReference type="InterPro" id="IPR014030">
    <property type="entry name" value="Ketoacyl_synth_N"/>
</dbReference>
<dbReference type="InterPro" id="IPR013968">
    <property type="entry name" value="PKS_KR"/>
</dbReference>
<dbReference type="PANTHER" id="PTHR43775:SF37">
    <property type="entry name" value="SI:DKEY-61P9.11"/>
    <property type="match status" value="1"/>
</dbReference>
<keyword evidence="4" id="KW-0597">Phosphoprotein</keyword>
<feature type="region of interest" description="C-terminal hotdog fold" evidence="6">
    <location>
        <begin position="1151"/>
        <end position="1303"/>
    </location>
</feature>
<dbReference type="PROSITE" id="PS00606">
    <property type="entry name" value="KS3_1"/>
    <property type="match status" value="1"/>
</dbReference>
<dbReference type="Gene3D" id="1.10.1200.10">
    <property type="entry name" value="ACP-like"/>
    <property type="match status" value="2"/>
</dbReference>
<dbReference type="InterPro" id="IPR020807">
    <property type="entry name" value="PKS_DH"/>
</dbReference>
<dbReference type="Gene3D" id="3.40.366.10">
    <property type="entry name" value="Malonyl-Coenzyme A Acyl Carrier Protein, domain 2"/>
    <property type="match status" value="1"/>
</dbReference>
<keyword evidence="5" id="KW-0808">Transferase</keyword>
<dbReference type="STRING" id="1195236.CTER_1425"/>
<dbReference type="Pfam" id="PF21089">
    <property type="entry name" value="PKS_DH_N"/>
    <property type="match status" value="1"/>
</dbReference>
<dbReference type="InterPro" id="IPR020806">
    <property type="entry name" value="PKS_PP-bd"/>
</dbReference>
<dbReference type="FunFam" id="3.40.47.10:FF:000019">
    <property type="entry name" value="Polyketide synthase type I"/>
    <property type="match status" value="1"/>
</dbReference>
<dbReference type="EMBL" id="AORV01000026">
    <property type="protein sequence ID" value="EMS72693.1"/>
    <property type="molecule type" value="Genomic_DNA"/>
</dbReference>
<dbReference type="SUPFAM" id="SSF55048">
    <property type="entry name" value="Probable ACP-binding domain of malonyl-CoA ACP transacylase"/>
    <property type="match status" value="1"/>
</dbReference>
<dbReference type="InterPro" id="IPR020841">
    <property type="entry name" value="PKS_Beta-ketoAc_synthase_dom"/>
</dbReference>
<dbReference type="InterPro" id="IPR016035">
    <property type="entry name" value="Acyl_Trfase/lysoPLipase"/>
</dbReference>
<evidence type="ECO:0000256" key="5">
    <source>
        <dbReference type="ARBA" id="ARBA00022679"/>
    </source>
</evidence>
<dbReference type="Pfam" id="PF08659">
    <property type="entry name" value="KR"/>
    <property type="match status" value="1"/>
</dbReference>
<dbReference type="SUPFAM" id="SSF51735">
    <property type="entry name" value="NAD(P)-binding Rossmann-fold domains"/>
    <property type="match status" value="2"/>
</dbReference>
<evidence type="ECO:0000313" key="11">
    <source>
        <dbReference type="Proteomes" id="UP000014155"/>
    </source>
</evidence>
<dbReference type="Gene3D" id="3.40.47.10">
    <property type="match status" value="1"/>
</dbReference>
<dbReference type="InterPro" id="IPR057326">
    <property type="entry name" value="KR_dom"/>
</dbReference>
<sequence>MFLEEKNSKEDIIAFLVRLIEDILDTDIQDYSKPFIDLGLVSVDVPLFMAKISKRFNIEIEVSSIFEYPDVDTYAGYIFSKVNPEEKTAEAMKDTDIDTVGHKDNDEIAIVGISCRFPGGANSPEEYWDVLVSGKGGVTTMPEERWDVEKYYSSDRNEPGKMYTKKGGFLNVPIDRFDPQFFNMSPKEATALDPQQRLLLELTWEAFENAGININKQFGSNTGVYLGIAGEEYSFAHYKSGDLTKIDAYSLTGTTFSTACGRISYTFGFEGPSMSVDTACSSSLTALHIACKALEGGEIDSAVVAGVNLMVSPALHVCFSRIEAISEDGCSKSFDASANGYGRGEGGGVLILKRLKEAQRDGDNILGVIRGTALNQDGKSNGLTAPNGLAQEKAIRKVLKEAELDGLDIDYMEMHGTGTKLGDPIEVKAVGETYCKGRAKETPLKIGSVKSNIGHLEAGAGVASIIKVLLAFKNDLIPGNLNFKEPNPFIPWDKYPIEVVDKNTTWKNEGKPRRVGINGFGFGGSNAHIILEEPPKKERTEKIDEDPVYLLKVSAKSEKSLADNISNMAEYIRNNGHIHIKDIVYTNNLSKSDFKYRFIVSGKSREEIISRMEAYLEDENKEGISTNLNKENNSQQEPKIVFMFAGQGSQYIGMGKGLYNSSPVFRTAFDECDKLFKPYILKSLAELVYSDKYTGKDVEKTSNAQPLIFSIEYALCKFWKSIGVTPDIVMGHSIGEYAAAVAAGIMNLSDAVKLVAIRGRLMDSAPGQGAMLALYVKEDKVNSLIEGYKDKLSIAVYNAQDNIVVSGELDAIEAVAKAAESKQIKASRLHVSHAFHSHLMTPILGDFKEIAAQIQFNKSSGVQFISTALARAIGEEEILDTDYWTNHIKDTVDFYHSLALIKDADNTVYLEIGASKTLCGLARLILGEEKVILNSMDMKREDCEQIGRSLGELYTLGVDIIWDNFRTSRDTTYNRISLPTYSFDRKSYWMRPMCSHDDKLPDNVKQDYHPVIGQRISTPYLKDSVIYQSTFTAKNPYFMQEHVIFDTAISPAAAHMAMLISIAQDFHHPSAVSIENVEFHSPLMASAGDERTVQFFLENTNTDEMKFQIVSKESNSENENWIKHCLGNINETEGKGKEKPVSINGLQNMFPEETSGFNIYKVMSKFGFKLGEGFTRIERVWKGKDGVGVCFLKPKNDIPGLASYTIYPGVIDSIFQTVFAVSELSRKMDSEDGNYSLKTTIPISMGRLKYYYRDAKSYWCYVKVDNSQKEGVKGDIIVYNEKGELVCEVERIMAKLTDRNSLLKELNNSGSHLLYNIDWIEQPSGNKKSEFKSNEKLIVFVGKGQTGRAICEKLGQQGAAPVSVVPGEKYAELEKDAYSVSYTEKSDLNKLMKEITARYGKEKLHIIYVAASDTEEINNVTAERLFVKEKTDCSGLLYLVQAISELQYVNKTRLRVITNNVHGLGGASVSVYQSTLWGFSQVIRLEYNPLWAGIIDFDIHAMDETMDALLREIKTNGEKQVCLAANNKRYVSRLVKYSKAAEKNEKLNISVKSDATYIITGGTGSIGMVYAEYLIEKGARNLVLLSRRRPAGNVSDKLNAWNNKGANVIVRQADVSKEAELQALVKEVNETMPGIKGVVHTAGILEDRMIQELSWEGFEKLFAGKVKGTFNLHHALKDSALDFFVMASSIASVVGNMGQANYAAANYFMDVFAKYRRSLNLPAMSVCWGPWAAIGMASRNEENIKRIEKRGIYSISTETAVKMIDRLLTEDSSSVVVADMNWKLFNDQTDVKEITEFLSELISLDDVSAVKKGKSEGDINILAHLNTLKPKERYDYLLNSLQRMSAQIMGFGDANLVSLDKALTEQGADSLMIFSMRNKINKMVSKEPDISVFFNYPTLRKLNEYLLTEGISFEHDGEAKEEELETTDDLLSEISSLID</sequence>
<dbReference type="GO" id="GO:0071770">
    <property type="term" value="P:DIM/DIP cell wall layer assembly"/>
    <property type="evidence" value="ECO:0007669"/>
    <property type="project" value="TreeGrafter"/>
</dbReference>
<feature type="region of interest" description="N-terminal hotdog fold" evidence="6">
    <location>
        <begin position="1009"/>
        <end position="1136"/>
    </location>
</feature>
<dbReference type="Pfam" id="PF00109">
    <property type="entry name" value="ketoacyl-synt"/>
    <property type="match status" value="1"/>
</dbReference>
<dbReference type="RefSeq" id="WP_004624954.1">
    <property type="nucleotide sequence ID" value="NZ_AORV01000026.1"/>
</dbReference>
<evidence type="ECO:0000256" key="6">
    <source>
        <dbReference type="PROSITE-ProRule" id="PRU01363"/>
    </source>
</evidence>
<comment type="function">
    <text evidence="1">Involved in some intermediate steps for the synthesis of the antibiotic polyketide bacillaene which is involved in secondary metabolism.</text>
</comment>
<organism evidence="10 11">
    <name type="scientific">Ruminiclostridium cellobioparum subsp. termitidis CT1112</name>
    <dbReference type="NCBI Taxonomy" id="1195236"/>
    <lineage>
        <taxon>Bacteria</taxon>
        <taxon>Bacillati</taxon>
        <taxon>Bacillota</taxon>
        <taxon>Clostridia</taxon>
        <taxon>Eubacteriales</taxon>
        <taxon>Oscillospiraceae</taxon>
        <taxon>Ruminiclostridium</taxon>
    </lineage>
</organism>
<dbReference type="Pfam" id="PF14765">
    <property type="entry name" value="PS-DH"/>
    <property type="match status" value="1"/>
</dbReference>
<dbReference type="PROSITE" id="PS52019">
    <property type="entry name" value="PKS_MFAS_DH"/>
    <property type="match status" value="1"/>
</dbReference>
<dbReference type="InterPro" id="IPR014043">
    <property type="entry name" value="Acyl_transferase_dom"/>
</dbReference>
<dbReference type="PROSITE" id="PS52004">
    <property type="entry name" value="KS3_2"/>
    <property type="match status" value="1"/>
</dbReference>
<feature type="domain" description="PKS/mFAS DH" evidence="9">
    <location>
        <begin position="1009"/>
        <end position="1303"/>
    </location>
</feature>
<dbReference type="InterPro" id="IPR049552">
    <property type="entry name" value="PKS_DH_N"/>
</dbReference>
<dbReference type="SMART" id="SM00823">
    <property type="entry name" value="PKS_PP"/>
    <property type="match status" value="2"/>
</dbReference>
<dbReference type="GO" id="GO:0005886">
    <property type="term" value="C:plasma membrane"/>
    <property type="evidence" value="ECO:0007669"/>
    <property type="project" value="TreeGrafter"/>
</dbReference>
<dbReference type="Gene3D" id="3.30.70.3290">
    <property type="match status" value="1"/>
</dbReference>
<dbReference type="eggNOG" id="COG3321">
    <property type="taxonomic scope" value="Bacteria"/>
</dbReference>
<dbReference type="SMART" id="SM00822">
    <property type="entry name" value="PKS_KR"/>
    <property type="match status" value="1"/>
</dbReference>
<dbReference type="InterPro" id="IPR001227">
    <property type="entry name" value="Ac_transferase_dom_sf"/>
</dbReference>
<evidence type="ECO:0000256" key="3">
    <source>
        <dbReference type="ARBA" id="ARBA00022450"/>
    </source>
</evidence>
<dbReference type="SUPFAM" id="SSF53901">
    <property type="entry name" value="Thiolase-like"/>
    <property type="match status" value="1"/>
</dbReference>
<dbReference type="CDD" id="cd00833">
    <property type="entry name" value="PKS"/>
    <property type="match status" value="1"/>
</dbReference>
<dbReference type="InterPro" id="IPR009081">
    <property type="entry name" value="PP-bd_ACP"/>
</dbReference>